<dbReference type="AlphaFoldDB" id="A0ABD3QW22"/>
<gene>
    <name evidence="2" type="ORF">HJC23_002521</name>
</gene>
<evidence type="ECO:0000313" key="2">
    <source>
        <dbReference type="EMBL" id="KAL3804482.1"/>
    </source>
</evidence>
<protein>
    <recommendedName>
        <fullName evidence="4">PPIase cyclophilin-type domain-containing protein</fullName>
    </recommendedName>
</protein>
<accession>A0ABD3QW22</accession>
<name>A0ABD3QW22_9STRA</name>
<keyword evidence="1" id="KW-0812">Transmembrane</keyword>
<keyword evidence="3" id="KW-1185">Reference proteome</keyword>
<keyword evidence="1" id="KW-0472">Membrane</keyword>
<evidence type="ECO:0000313" key="3">
    <source>
        <dbReference type="Proteomes" id="UP001516023"/>
    </source>
</evidence>
<organism evidence="2 3">
    <name type="scientific">Cyclotella cryptica</name>
    <dbReference type="NCBI Taxonomy" id="29204"/>
    <lineage>
        <taxon>Eukaryota</taxon>
        <taxon>Sar</taxon>
        <taxon>Stramenopiles</taxon>
        <taxon>Ochrophyta</taxon>
        <taxon>Bacillariophyta</taxon>
        <taxon>Coscinodiscophyceae</taxon>
        <taxon>Thalassiosirophycidae</taxon>
        <taxon>Stephanodiscales</taxon>
        <taxon>Stephanodiscaceae</taxon>
        <taxon>Cyclotella</taxon>
    </lineage>
</organism>
<feature type="transmembrane region" description="Helical" evidence="1">
    <location>
        <begin position="75"/>
        <end position="95"/>
    </location>
</feature>
<reference evidence="2 3" key="1">
    <citation type="journal article" date="2020" name="G3 (Bethesda)">
        <title>Improved Reference Genome for Cyclotella cryptica CCMP332, a Model for Cell Wall Morphogenesis, Salinity Adaptation, and Lipid Production in Diatoms (Bacillariophyta).</title>
        <authorList>
            <person name="Roberts W.R."/>
            <person name="Downey K.M."/>
            <person name="Ruck E.C."/>
            <person name="Traller J.C."/>
            <person name="Alverson A.J."/>
        </authorList>
    </citation>
    <scope>NUCLEOTIDE SEQUENCE [LARGE SCALE GENOMIC DNA]</scope>
    <source>
        <strain evidence="2 3">CCMP332</strain>
    </source>
</reference>
<comment type="caution">
    <text evidence="2">The sequence shown here is derived from an EMBL/GenBank/DDBJ whole genome shotgun (WGS) entry which is preliminary data.</text>
</comment>
<sequence length="452" mass="50166">MPMPSCLRDNDKNVKNLGWALGQNCFDISVSGQDITLFDRPSSSGGLLFFYPSHRAAMGYDSNIKSNKAERRQRSILLLSMAGLAIAAFVVVSLLHKEDPSNSTYSNAASVKTISIDANADGSKPKVLRATTEHNGDIKLEAAAALHVAKLDEEVRAIKKTGVIMETDPHALEITSKLQRATRELIKLRYGEITDRDKNFRVRLELEFQSTIPDFEEKGKDGSITIEMAPIELIPCSTWRLAAFSDQSLAIDIAAILFVSYIVCFTQFEIAIFSHAGSLQNNDDNVLLHHPSLHSARKVFNFLEIARTWKSGAFHRNAGHVLQAMSHSDVTKPMPFQEYRSEYPHKKGTIGYAGRPSGPEFYISIEDNTKNHGPGSQQKKNPYEADSIIGTVVEGMDDVVPRIHTMPGHEFIGDKNKWVLIKRMVILVPGDGPEADKDGYVEFSKSPLELPQ</sequence>
<evidence type="ECO:0000256" key="1">
    <source>
        <dbReference type="SAM" id="Phobius"/>
    </source>
</evidence>
<dbReference type="EMBL" id="JABMIG020000007">
    <property type="protein sequence ID" value="KAL3804482.1"/>
    <property type="molecule type" value="Genomic_DNA"/>
</dbReference>
<dbReference type="Proteomes" id="UP001516023">
    <property type="component" value="Unassembled WGS sequence"/>
</dbReference>
<evidence type="ECO:0008006" key="4">
    <source>
        <dbReference type="Google" id="ProtNLM"/>
    </source>
</evidence>
<proteinExistence type="predicted"/>
<keyword evidence="1" id="KW-1133">Transmembrane helix</keyword>